<keyword evidence="3" id="KW-0560">Oxidoreductase</keyword>
<comment type="similarity">
    <text evidence="1">Belongs to the nitroreductase family.</text>
</comment>
<reference evidence="5 7" key="2">
    <citation type="submission" date="2018-08" db="EMBL/GenBank/DDBJ databases">
        <title>Complete genome of the Arcobacter ellisii type strain LMG 26155.</title>
        <authorList>
            <person name="Miller W.G."/>
            <person name="Yee E."/>
            <person name="Bono J.L."/>
        </authorList>
    </citation>
    <scope>NUCLEOTIDE SEQUENCE [LARGE SCALE GENOMIC DNA]</scope>
    <source>
        <strain evidence="5 7">LMG 26155</strain>
    </source>
</reference>
<reference evidence="6 8" key="1">
    <citation type="submission" date="2017-09" db="EMBL/GenBank/DDBJ databases">
        <title>Genomics of the genus Arcobacter.</title>
        <authorList>
            <person name="Perez-Cataluna A."/>
            <person name="Figueras M.J."/>
            <person name="Salas-Masso N."/>
        </authorList>
    </citation>
    <scope>NUCLEOTIDE SEQUENCE [LARGE SCALE GENOMIC DNA]</scope>
    <source>
        <strain evidence="6 8">CECT 7837</strain>
    </source>
</reference>
<dbReference type="Proteomes" id="UP000290588">
    <property type="component" value="Unassembled WGS sequence"/>
</dbReference>
<dbReference type="OrthoDB" id="9809288at2"/>
<evidence type="ECO:0000259" key="4">
    <source>
        <dbReference type="Pfam" id="PF00881"/>
    </source>
</evidence>
<dbReference type="CDD" id="cd02149">
    <property type="entry name" value="NfsB-like"/>
    <property type="match status" value="1"/>
</dbReference>
<evidence type="ECO:0000256" key="2">
    <source>
        <dbReference type="ARBA" id="ARBA00022857"/>
    </source>
</evidence>
<dbReference type="Pfam" id="PF00881">
    <property type="entry name" value="Nitroreductase"/>
    <property type="match status" value="1"/>
</dbReference>
<dbReference type="PANTHER" id="PTHR43673">
    <property type="entry name" value="NAD(P)H NITROREDUCTASE YDGI-RELATED"/>
    <property type="match status" value="1"/>
</dbReference>
<proteinExistence type="inferred from homology"/>
<evidence type="ECO:0000313" key="5">
    <source>
        <dbReference type="EMBL" id="AXX95274.1"/>
    </source>
</evidence>
<feature type="domain" description="Nitroreductase" evidence="4">
    <location>
        <begin position="11"/>
        <end position="190"/>
    </location>
</feature>
<dbReference type="SUPFAM" id="SSF55469">
    <property type="entry name" value="FMN-dependent nitroreductase-like"/>
    <property type="match status" value="1"/>
</dbReference>
<protein>
    <submittedName>
        <fullName evidence="6">NAD(P)H-dependent oxidoreductase</fullName>
    </submittedName>
    <submittedName>
        <fullName evidence="5">Nitroreductase</fullName>
    </submittedName>
</protein>
<sequence>MEKTFMEAMDFRHACKIFDETKKIRDEDMKFILEVARKSPSSFGQEGWKFLVITNEELKAKLRPFCWDQPQVTTCSHLVVILAAIDAVKPESGIPATRFARREMPQEKKDFYNKLYKDHLTVTKVLDSDENVYSWTARQTYIAAGNMMTAAAIKGIDSCPIEGFDKAKVEEVLGLDTKKFQLAMVLPFGYRINPQSTQIRLPFEEVVEFIK</sequence>
<organism evidence="6 8">
    <name type="scientific">Arcobacter ellisii</name>
    <dbReference type="NCBI Taxonomy" id="913109"/>
    <lineage>
        <taxon>Bacteria</taxon>
        <taxon>Pseudomonadati</taxon>
        <taxon>Campylobacterota</taxon>
        <taxon>Epsilonproteobacteria</taxon>
        <taxon>Campylobacterales</taxon>
        <taxon>Arcobacteraceae</taxon>
        <taxon>Arcobacter</taxon>
    </lineage>
</organism>
<evidence type="ECO:0000313" key="7">
    <source>
        <dbReference type="Proteomes" id="UP000262582"/>
    </source>
</evidence>
<evidence type="ECO:0000313" key="8">
    <source>
        <dbReference type="Proteomes" id="UP000290588"/>
    </source>
</evidence>
<keyword evidence="2" id="KW-0521">NADP</keyword>
<dbReference type="PANTHER" id="PTHR43673:SF10">
    <property type="entry name" value="NADH DEHYDROGENASE_NAD(P)H NITROREDUCTASE XCC3605-RELATED"/>
    <property type="match status" value="1"/>
</dbReference>
<dbReference type="Proteomes" id="UP000262582">
    <property type="component" value="Chromosome"/>
</dbReference>
<evidence type="ECO:0000313" key="6">
    <source>
        <dbReference type="EMBL" id="RXI30078.1"/>
    </source>
</evidence>
<dbReference type="EMBL" id="NXIG01000008">
    <property type="protein sequence ID" value="RXI30078.1"/>
    <property type="molecule type" value="Genomic_DNA"/>
</dbReference>
<dbReference type="RefSeq" id="WP_118917453.1">
    <property type="nucleotide sequence ID" value="NZ_CP032097.1"/>
</dbReference>
<gene>
    <name evidence="5" type="primary">rdxB</name>
    <name evidence="5" type="ORF">AELL_1616</name>
    <name evidence="6" type="ORF">CP962_08715</name>
</gene>
<accession>A0A347U8U6</accession>
<evidence type="ECO:0000256" key="3">
    <source>
        <dbReference type="ARBA" id="ARBA00023002"/>
    </source>
</evidence>
<dbReference type="InterPro" id="IPR033878">
    <property type="entry name" value="NfsB-like"/>
</dbReference>
<dbReference type="KEGG" id="aell:AELL_1616"/>
<evidence type="ECO:0000256" key="1">
    <source>
        <dbReference type="ARBA" id="ARBA00007118"/>
    </source>
</evidence>
<keyword evidence="7" id="KW-1185">Reference proteome</keyword>
<name>A0A347U8U6_9BACT</name>
<dbReference type="AlphaFoldDB" id="A0A347U8U6"/>
<dbReference type="InterPro" id="IPR029479">
    <property type="entry name" value="Nitroreductase"/>
</dbReference>
<dbReference type="GO" id="GO:0016491">
    <property type="term" value="F:oxidoreductase activity"/>
    <property type="evidence" value="ECO:0007669"/>
    <property type="project" value="UniProtKB-KW"/>
</dbReference>
<dbReference type="InterPro" id="IPR000415">
    <property type="entry name" value="Nitroreductase-like"/>
</dbReference>
<dbReference type="EMBL" id="CP032097">
    <property type="protein sequence ID" value="AXX95274.1"/>
    <property type="molecule type" value="Genomic_DNA"/>
</dbReference>
<dbReference type="Gene3D" id="3.40.109.10">
    <property type="entry name" value="NADH Oxidase"/>
    <property type="match status" value="1"/>
</dbReference>